<dbReference type="AlphaFoldDB" id="A0AAP0K9Z1"/>
<protein>
    <submittedName>
        <fullName evidence="1">Uncharacterized protein</fullName>
    </submittedName>
</protein>
<dbReference type="EMBL" id="JBBNAG010000003">
    <property type="protein sequence ID" value="KAK9147914.1"/>
    <property type="molecule type" value="Genomic_DNA"/>
</dbReference>
<gene>
    <name evidence="1" type="ORF">Scep_006671</name>
</gene>
<dbReference type="Proteomes" id="UP001419268">
    <property type="component" value="Unassembled WGS sequence"/>
</dbReference>
<comment type="caution">
    <text evidence="1">The sequence shown here is derived from an EMBL/GenBank/DDBJ whole genome shotgun (WGS) entry which is preliminary data.</text>
</comment>
<sequence length="73" mass="7997">MIPESPSLCVVSQAHCPSFSVVEGGPTKMRSNSGLNSLIDDPLKYVKAGERCVRLHNQLCVSSIVQIRRITDQ</sequence>
<evidence type="ECO:0000313" key="1">
    <source>
        <dbReference type="EMBL" id="KAK9147914.1"/>
    </source>
</evidence>
<organism evidence="1 2">
    <name type="scientific">Stephania cephalantha</name>
    <dbReference type="NCBI Taxonomy" id="152367"/>
    <lineage>
        <taxon>Eukaryota</taxon>
        <taxon>Viridiplantae</taxon>
        <taxon>Streptophyta</taxon>
        <taxon>Embryophyta</taxon>
        <taxon>Tracheophyta</taxon>
        <taxon>Spermatophyta</taxon>
        <taxon>Magnoliopsida</taxon>
        <taxon>Ranunculales</taxon>
        <taxon>Menispermaceae</taxon>
        <taxon>Menispermoideae</taxon>
        <taxon>Cissampelideae</taxon>
        <taxon>Stephania</taxon>
    </lineage>
</organism>
<keyword evidence="2" id="KW-1185">Reference proteome</keyword>
<evidence type="ECO:0000313" key="2">
    <source>
        <dbReference type="Proteomes" id="UP001419268"/>
    </source>
</evidence>
<reference evidence="1 2" key="1">
    <citation type="submission" date="2024-01" db="EMBL/GenBank/DDBJ databases">
        <title>Genome assemblies of Stephania.</title>
        <authorList>
            <person name="Yang L."/>
        </authorList>
    </citation>
    <scope>NUCLEOTIDE SEQUENCE [LARGE SCALE GENOMIC DNA]</scope>
    <source>
        <strain evidence="1">JXDWG</strain>
        <tissue evidence="1">Leaf</tissue>
    </source>
</reference>
<name>A0AAP0K9Z1_9MAGN</name>
<proteinExistence type="predicted"/>
<accession>A0AAP0K9Z1</accession>